<dbReference type="AlphaFoldDB" id="A0A822DKV9"/>
<dbReference type="EMBL" id="CAJOBR010061987">
    <property type="protein sequence ID" value="CAF5074512.1"/>
    <property type="molecule type" value="Genomic_DNA"/>
</dbReference>
<name>A0A822DKV9_9BILA</name>
<feature type="compositionally biased region" description="Low complexity" evidence="1">
    <location>
        <begin position="1"/>
        <end position="14"/>
    </location>
</feature>
<proteinExistence type="predicted"/>
<organism evidence="2 3">
    <name type="scientific">Rotaria socialis</name>
    <dbReference type="NCBI Taxonomy" id="392032"/>
    <lineage>
        <taxon>Eukaryota</taxon>
        <taxon>Metazoa</taxon>
        <taxon>Spiralia</taxon>
        <taxon>Gnathifera</taxon>
        <taxon>Rotifera</taxon>
        <taxon>Eurotatoria</taxon>
        <taxon>Bdelloidea</taxon>
        <taxon>Philodinida</taxon>
        <taxon>Philodinidae</taxon>
        <taxon>Rotaria</taxon>
    </lineage>
</organism>
<sequence length="54" mass="5915">MGNSNNESVVFVNNTEHISESGQSMTWTPVKQTNITPSSKRPRGRPRKTAATSP</sequence>
<feature type="region of interest" description="Disordered" evidence="1">
    <location>
        <begin position="1"/>
        <end position="54"/>
    </location>
</feature>
<dbReference type="Proteomes" id="UP000663848">
    <property type="component" value="Unassembled WGS sequence"/>
</dbReference>
<evidence type="ECO:0000256" key="1">
    <source>
        <dbReference type="SAM" id="MobiDB-lite"/>
    </source>
</evidence>
<reference evidence="2" key="1">
    <citation type="submission" date="2021-02" db="EMBL/GenBank/DDBJ databases">
        <authorList>
            <person name="Nowell W R."/>
        </authorList>
    </citation>
    <scope>NUCLEOTIDE SEQUENCE</scope>
</reference>
<feature type="non-terminal residue" evidence="2">
    <location>
        <position position="54"/>
    </location>
</feature>
<comment type="caution">
    <text evidence="2">The sequence shown here is derived from an EMBL/GenBank/DDBJ whole genome shotgun (WGS) entry which is preliminary data.</text>
</comment>
<accession>A0A822DKV9</accession>
<evidence type="ECO:0000313" key="2">
    <source>
        <dbReference type="EMBL" id="CAF5074512.1"/>
    </source>
</evidence>
<gene>
    <name evidence="2" type="ORF">QYT958_LOCUS43497</name>
</gene>
<evidence type="ECO:0000313" key="3">
    <source>
        <dbReference type="Proteomes" id="UP000663848"/>
    </source>
</evidence>
<protein>
    <submittedName>
        <fullName evidence="2">Uncharacterized protein</fullName>
    </submittedName>
</protein>
<feature type="compositionally biased region" description="Polar residues" evidence="1">
    <location>
        <begin position="20"/>
        <end position="36"/>
    </location>
</feature>